<dbReference type="Gene3D" id="3.30.70.1450">
    <property type="entry name" value="Regulator of K+ conductance, C-terminal domain"/>
    <property type="match status" value="2"/>
</dbReference>
<evidence type="ECO:0000256" key="4">
    <source>
        <dbReference type="ARBA" id="ARBA00022538"/>
    </source>
</evidence>
<evidence type="ECO:0000313" key="11">
    <source>
        <dbReference type="EMBL" id="GAA4460414.1"/>
    </source>
</evidence>
<feature type="transmembrane region" description="Helical" evidence="9">
    <location>
        <begin position="61"/>
        <end position="80"/>
    </location>
</feature>
<name>A0ABP8N6P7_9BACT</name>
<dbReference type="EMBL" id="BAABFA010000004">
    <property type="protein sequence ID" value="GAA4460414.1"/>
    <property type="molecule type" value="Genomic_DNA"/>
</dbReference>
<dbReference type="Pfam" id="PF00999">
    <property type="entry name" value="Na_H_Exchanger"/>
    <property type="match status" value="1"/>
</dbReference>
<dbReference type="InterPro" id="IPR038770">
    <property type="entry name" value="Na+/solute_symporter_sf"/>
</dbReference>
<keyword evidence="3" id="KW-0813">Transport</keyword>
<evidence type="ECO:0000256" key="7">
    <source>
        <dbReference type="ARBA" id="ARBA00023136"/>
    </source>
</evidence>
<feature type="transmembrane region" description="Helical" evidence="9">
    <location>
        <begin position="92"/>
        <end position="114"/>
    </location>
</feature>
<evidence type="ECO:0000256" key="8">
    <source>
        <dbReference type="SAM" id="MobiDB-lite"/>
    </source>
</evidence>
<dbReference type="InterPro" id="IPR006153">
    <property type="entry name" value="Cation/H_exchanger_TM"/>
</dbReference>
<evidence type="ECO:0000256" key="5">
    <source>
        <dbReference type="ARBA" id="ARBA00022692"/>
    </source>
</evidence>
<gene>
    <name evidence="11" type="ORF">GCM10023093_03010</name>
</gene>
<evidence type="ECO:0000313" key="12">
    <source>
        <dbReference type="Proteomes" id="UP001500067"/>
    </source>
</evidence>
<feature type="transmembrane region" description="Helical" evidence="9">
    <location>
        <begin position="358"/>
        <end position="378"/>
    </location>
</feature>
<keyword evidence="6 9" id="KW-1133">Transmembrane helix</keyword>
<feature type="domain" description="RCK C-terminal" evidence="10">
    <location>
        <begin position="660"/>
        <end position="744"/>
    </location>
</feature>
<feature type="transmembrane region" description="Helical" evidence="9">
    <location>
        <begin position="6"/>
        <end position="25"/>
    </location>
</feature>
<comment type="similarity">
    <text evidence="2">Belongs to the monovalent cation:proton antiporter 2 (CPA2) transporter (TC 2.A.37) family.</text>
</comment>
<keyword evidence="5 9" id="KW-0812">Transmembrane</keyword>
<organism evidence="11 12">
    <name type="scientific">Nemorincola caseinilytica</name>
    <dbReference type="NCBI Taxonomy" id="2054315"/>
    <lineage>
        <taxon>Bacteria</taxon>
        <taxon>Pseudomonadati</taxon>
        <taxon>Bacteroidota</taxon>
        <taxon>Chitinophagia</taxon>
        <taxon>Chitinophagales</taxon>
        <taxon>Chitinophagaceae</taxon>
        <taxon>Nemorincola</taxon>
    </lineage>
</organism>
<dbReference type="RefSeq" id="WP_345077465.1">
    <property type="nucleotide sequence ID" value="NZ_BAABFA010000004.1"/>
</dbReference>
<keyword evidence="4" id="KW-0406">Ion transport</keyword>
<feature type="transmembrane region" description="Helical" evidence="9">
    <location>
        <begin position="423"/>
        <end position="445"/>
    </location>
</feature>
<proteinExistence type="inferred from homology"/>
<dbReference type="Gene3D" id="1.20.1530.20">
    <property type="match status" value="1"/>
</dbReference>
<evidence type="ECO:0000256" key="6">
    <source>
        <dbReference type="ARBA" id="ARBA00022989"/>
    </source>
</evidence>
<dbReference type="InterPro" id="IPR006037">
    <property type="entry name" value="RCK_C"/>
</dbReference>
<comment type="caution">
    <text evidence="11">The sequence shown here is derived from an EMBL/GenBank/DDBJ whole genome shotgun (WGS) entry which is preliminary data.</text>
</comment>
<feature type="transmembrane region" description="Helical" evidence="9">
    <location>
        <begin position="150"/>
        <end position="171"/>
    </location>
</feature>
<evidence type="ECO:0000256" key="2">
    <source>
        <dbReference type="ARBA" id="ARBA00005551"/>
    </source>
</evidence>
<dbReference type="PROSITE" id="PS51202">
    <property type="entry name" value="RCK_C"/>
    <property type="match status" value="2"/>
</dbReference>
<feature type="transmembrane region" description="Helical" evidence="9">
    <location>
        <begin position="32"/>
        <end position="49"/>
    </location>
</feature>
<feature type="domain" description="RCK C-terminal" evidence="10">
    <location>
        <begin position="571"/>
        <end position="655"/>
    </location>
</feature>
<reference evidence="12" key="1">
    <citation type="journal article" date="2019" name="Int. J. Syst. Evol. Microbiol.">
        <title>The Global Catalogue of Microorganisms (GCM) 10K type strain sequencing project: providing services to taxonomists for standard genome sequencing and annotation.</title>
        <authorList>
            <consortium name="The Broad Institute Genomics Platform"/>
            <consortium name="The Broad Institute Genome Sequencing Center for Infectious Disease"/>
            <person name="Wu L."/>
            <person name="Ma J."/>
        </authorList>
    </citation>
    <scope>NUCLEOTIDE SEQUENCE [LARGE SCALE GENOMIC DNA]</scope>
    <source>
        <strain evidence="12">JCM 32105</strain>
    </source>
</reference>
<keyword evidence="12" id="KW-1185">Reference proteome</keyword>
<dbReference type="InterPro" id="IPR036721">
    <property type="entry name" value="RCK_C_sf"/>
</dbReference>
<feature type="transmembrane region" description="Helical" evidence="9">
    <location>
        <begin position="191"/>
        <end position="210"/>
    </location>
</feature>
<keyword evidence="7 9" id="KW-0472">Membrane</keyword>
<evidence type="ECO:0000256" key="9">
    <source>
        <dbReference type="SAM" id="Phobius"/>
    </source>
</evidence>
<feature type="transmembrane region" description="Helical" evidence="9">
    <location>
        <begin position="332"/>
        <end position="352"/>
    </location>
</feature>
<evidence type="ECO:0000256" key="1">
    <source>
        <dbReference type="ARBA" id="ARBA00004141"/>
    </source>
</evidence>
<sequence>MTHLPPLISDLGLVMGAAAVVTLVFKRLKQPTVLGYILAGIMVGPHFPLFPSVADTESVDVWAQIGVIVLLFCLGLEFSFKKLMRVGGTASVTAVTEIGTMLLMGFGVGKLLGWSTTDCIFLGTMLSISSTTIIIRAFDELGVKEKKFTGLVFGVLIVQDLAAILMLVLLPTVAASTKLSGTAILFPVGKLIFFLVLWFVSGIFFLPTILRRAGRFMNNEMLLVTSLALCFMMVILAAGAGFSPALGAFIMGSILAETPLGGKIEHLTVSIKEMFGAVFFVSVGMMIDPNILPQYWQQILIIMLVVLVAMPFSTIVGALLSRQPFKISVQAGMSLSQIGEFSFIIATMGLTMKLTGPHLYPVAVAVSALTAFTTPYMIRLSGPLYNWLTRRLPGNWVTAIDKYSHEGQKVKPTSDWNKYITSYLIQTVIHTILVVGIVLVVSNIILPALDDHGDNPVIRIGTAITTLLLIAPLLWALAIRKIYPSVANRLWEKRYYRGPMIVLQLLRLVIAFVIMGFVVHNIVSYTWALILLGVTLITVLLNYRRLQLVHSWAERRFMTNLNEKEVLDKRESGAHLTPWDAHITNFVVSPDFKGVGMTLMELKLRENYGVNIAMIKRGAFTIQAPDRQERIYPEDTLYVIGTDDQVISFKKHLEESSAARARKGSPEDELTLQRMEIAEGSPIAGMTIKASEIRERTKGLIVGIERNGERILNPESNVVLLSNDLLWIVGNIKRIKVFEKIVGTPQRVDGAQEQKPGTTEKDTKEI</sequence>
<evidence type="ECO:0000256" key="3">
    <source>
        <dbReference type="ARBA" id="ARBA00022448"/>
    </source>
</evidence>
<feature type="transmembrane region" description="Helical" evidence="9">
    <location>
        <begin position="120"/>
        <end position="138"/>
    </location>
</feature>
<feature type="region of interest" description="Disordered" evidence="8">
    <location>
        <begin position="747"/>
        <end position="766"/>
    </location>
</feature>
<feature type="transmembrane region" description="Helical" evidence="9">
    <location>
        <begin position="222"/>
        <end position="239"/>
    </location>
</feature>
<keyword evidence="4" id="KW-0633">Potassium transport</keyword>
<dbReference type="PANTHER" id="PTHR42751:SF3">
    <property type="entry name" value="SODIUM_GLUTAMATE SYMPORTER"/>
    <property type="match status" value="1"/>
</dbReference>
<dbReference type="PANTHER" id="PTHR42751">
    <property type="entry name" value="SODIUM/HYDROGEN EXCHANGER FAMILY/TRKA DOMAIN PROTEIN"/>
    <property type="match status" value="1"/>
</dbReference>
<evidence type="ECO:0000259" key="10">
    <source>
        <dbReference type="PROSITE" id="PS51202"/>
    </source>
</evidence>
<feature type="transmembrane region" description="Helical" evidence="9">
    <location>
        <begin position="457"/>
        <end position="479"/>
    </location>
</feature>
<feature type="transmembrane region" description="Helical" evidence="9">
    <location>
        <begin position="500"/>
        <end position="519"/>
    </location>
</feature>
<dbReference type="SUPFAM" id="SSF116726">
    <property type="entry name" value="TrkA C-terminal domain-like"/>
    <property type="match status" value="2"/>
</dbReference>
<keyword evidence="4" id="KW-0630">Potassium</keyword>
<accession>A0ABP8N6P7</accession>
<feature type="transmembrane region" description="Helical" evidence="9">
    <location>
        <begin position="298"/>
        <end position="320"/>
    </location>
</feature>
<dbReference type="Proteomes" id="UP001500067">
    <property type="component" value="Unassembled WGS sequence"/>
</dbReference>
<dbReference type="Pfam" id="PF02080">
    <property type="entry name" value="TrkA_C"/>
    <property type="match status" value="2"/>
</dbReference>
<feature type="transmembrane region" description="Helical" evidence="9">
    <location>
        <begin position="525"/>
        <end position="543"/>
    </location>
</feature>
<comment type="subcellular location">
    <subcellularLocation>
        <location evidence="1">Membrane</location>
        <topology evidence="1">Multi-pass membrane protein</topology>
    </subcellularLocation>
</comment>
<protein>
    <submittedName>
        <fullName evidence="11">Cation:proton antiporter</fullName>
    </submittedName>
</protein>